<gene>
    <name evidence="4" type="ORF">PTZ04_16820</name>
</gene>
<name>A0ABT5UU95_EUBLI</name>
<dbReference type="PANTHER" id="PTHR23222:SF0">
    <property type="entry name" value="PROHIBITIN 1"/>
    <property type="match status" value="1"/>
</dbReference>
<dbReference type="PANTHER" id="PTHR23222">
    <property type="entry name" value="PROHIBITIN"/>
    <property type="match status" value="1"/>
</dbReference>
<feature type="domain" description="Band 7" evidence="3">
    <location>
        <begin position="44"/>
        <end position="211"/>
    </location>
</feature>
<keyword evidence="2" id="KW-0812">Transmembrane</keyword>
<feature type="transmembrane region" description="Helical" evidence="2">
    <location>
        <begin position="5"/>
        <end position="22"/>
    </location>
</feature>
<dbReference type="SMART" id="SM00244">
    <property type="entry name" value="PHB"/>
    <property type="match status" value="1"/>
</dbReference>
<proteinExistence type="predicted"/>
<protein>
    <submittedName>
        <fullName evidence="4">SPFH domain-containing protein</fullName>
    </submittedName>
</protein>
<keyword evidence="2" id="KW-1133">Transmembrane helix</keyword>
<sequence>MNWILLIAGVIAVGAALFVLSYRTQKTVYLSCLVVGALLIVASQSLVVIKTGYTGVRQTFGQISEQPVQNGFNLKVPFIQKIESVNNKLQDKTFEEQIWGETANRTAIWYQNIVVTYQIQPEKSAWIYANVADYKESLVSSAIVASAVKSTSASLQDADATNRGTVEPLVRETLQKSIDDKYGAGVIEINKVVINSADFEDSYKNAIAEKQKAQLAYEQQEIENRKNIEKANADAEANRKLQESISPEVLQKQFLDKWNGELPKVSGGQSIMDISSLFPAAQ</sequence>
<comment type="caution">
    <text evidence="4">The sequence shown here is derived from an EMBL/GenBank/DDBJ whole genome shotgun (WGS) entry which is preliminary data.</text>
</comment>
<keyword evidence="2" id="KW-0472">Membrane</keyword>
<reference evidence="4 5" key="1">
    <citation type="submission" date="2023-02" db="EMBL/GenBank/DDBJ databases">
        <title>Comparative genome analysis of Eubacterium limosum species.</title>
        <authorList>
            <person name="Bak J.E."/>
        </authorList>
    </citation>
    <scope>NUCLEOTIDE SEQUENCE [LARGE SCALE GENOMIC DNA]</scope>
    <source>
        <strain evidence="4 5">KGMB01548</strain>
    </source>
</reference>
<feature type="coiled-coil region" evidence="1">
    <location>
        <begin position="203"/>
        <end position="238"/>
    </location>
</feature>
<dbReference type="Gene3D" id="3.30.479.30">
    <property type="entry name" value="Band 7 domain"/>
    <property type="match status" value="1"/>
</dbReference>
<dbReference type="InterPro" id="IPR036013">
    <property type="entry name" value="Band_7/SPFH_dom_sf"/>
</dbReference>
<keyword evidence="1" id="KW-0175">Coiled coil</keyword>
<dbReference type="RefSeq" id="WP_227208623.1">
    <property type="nucleotide sequence ID" value="NZ_JAJCLO010000013.1"/>
</dbReference>
<evidence type="ECO:0000259" key="3">
    <source>
        <dbReference type="SMART" id="SM00244"/>
    </source>
</evidence>
<organism evidence="4 5">
    <name type="scientific">Eubacterium limosum</name>
    <dbReference type="NCBI Taxonomy" id="1736"/>
    <lineage>
        <taxon>Bacteria</taxon>
        <taxon>Bacillati</taxon>
        <taxon>Bacillota</taxon>
        <taxon>Clostridia</taxon>
        <taxon>Eubacteriales</taxon>
        <taxon>Eubacteriaceae</taxon>
        <taxon>Eubacterium</taxon>
    </lineage>
</organism>
<accession>A0ABT5UU95</accession>
<keyword evidence="5" id="KW-1185">Reference proteome</keyword>
<evidence type="ECO:0000313" key="5">
    <source>
        <dbReference type="Proteomes" id="UP001215087"/>
    </source>
</evidence>
<dbReference type="InterPro" id="IPR001107">
    <property type="entry name" value="Band_7"/>
</dbReference>
<feature type="transmembrane region" description="Helical" evidence="2">
    <location>
        <begin position="28"/>
        <end position="49"/>
    </location>
</feature>
<evidence type="ECO:0000313" key="4">
    <source>
        <dbReference type="EMBL" id="MDE1471924.1"/>
    </source>
</evidence>
<evidence type="ECO:0000256" key="1">
    <source>
        <dbReference type="SAM" id="Coils"/>
    </source>
</evidence>
<dbReference type="EMBL" id="JAQSVD010000011">
    <property type="protein sequence ID" value="MDE1471924.1"/>
    <property type="molecule type" value="Genomic_DNA"/>
</dbReference>
<dbReference type="InterPro" id="IPR000163">
    <property type="entry name" value="Prohibitin"/>
</dbReference>
<dbReference type="Pfam" id="PF01145">
    <property type="entry name" value="Band_7"/>
    <property type="match status" value="1"/>
</dbReference>
<evidence type="ECO:0000256" key="2">
    <source>
        <dbReference type="SAM" id="Phobius"/>
    </source>
</evidence>
<dbReference type="Proteomes" id="UP001215087">
    <property type="component" value="Unassembled WGS sequence"/>
</dbReference>